<dbReference type="Pfam" id="PF26639">
    <property type="entry name" value="Het-6_barrel"/>
    <property type="match status" value="1"/>
</dbReference>
<protein>
    <submittedName>
        <fullName evidence="2">HET-domain-containing protein</fullName>
    </submittedName>
</protein>
<dbReference type="RefSeq" id="XP_024750551.1">
    <property type="nucleotide sequence ID" value="XM_024890256.1"/>
</dbReference>
<dbReference type="InterPro" id="IPR010730">
    <property type="entry name" value="HET"/>
</dbReference>
<gene>
    <name evidence="2" type="ORF">BBK36DRAFT_1116654</name>
</gene>
<name>A0A2T4BDB1_9HYPO</name>
<organism evidence="2 3">
    <name type="scientific">Trichoderma citrinoviride</name>
    <dbReference type="NCBI Taxonomy" id="58853"/>
    <lineage>
        <taxon>Eukaryota</taxon>
        <taxon>Fungi</taxon>
        <taxon>Dikarya</taxon>
        <taxon>Ascomycota</taxon>
        <taxon>Pezizomycotina</taxon>
        <taxon>Sordariomycetes</taxon>
        <taxon>Hypocreomycetidae</taxon>
        <taxon>Hypocreales</taxon>
        <taxon>Hypocreaceae</taxon>
        <taxon>Trichoderma</taxon>
    </lineage>
</organism>
<dbReference type="InterPro" id="IPR052895">
    <property type="entry name" value="HetReg/Transcr_Mod"/>
</dbReference>
<accession>A0A2T4BDB1</accession>
<dbReference type="EMBL" id="KZ680211">
    <property type="protein sequence ID" value="PTB67231.1"/>
    <property type="molecule type" value="Genomic_DNA"/>
</dbReference>
<proteinExistence type="predicted"/>
<dbReference type="OrthoDB" id="3557394at2759"/>
<sequence length="694" mass="79033">MDPHSLYSSLALKDGDIRLLTIFPDEWTADIRCEINVVSLNDKPQYAALSYVWGGPPQDGTLQINGLRHSIGRSLETALRYYRRAGWSMPLWADAICINQEDIAERSSQVSIMDRIYTDAATVFVVLGAGIDSAAEDYFERVKALDKYRFRVYGQEYFKTMLPNIWDKRSSQTAGKNENEDKESSVLFSFLGRAVNLQIDDHLGTVPQWGATSNEQDTHYPWQTLIQSFEDFTTEPWWARVWTLQESVVGHAPIFIYRTAMAPWAMIYEAADSMGAHIADCCTSYLANEAPPRYAASIRRLLAHVDSIDKTRQTHAKLCHAEEADQLLLSSMLPKTDFEGSYLYLHNRRKATDARDKVFALLSLIKPRNTPSFIYPDYGKQVEDVYITTARMIIGESGSLDLLAAAGRFRNDSLPSWVPDWSTVGEFDETAATQIDSLLVYDTASGAKASVKVHEKNNRLLELEGVILDHTKAIGEPVVSSRSSDETMWQAFFEWMQLAHTHSPSTTWVDFCKTLCTDMAIWPNDQVFRRMGPLTKEMIRSDVPWQDPVSGRFTRDMPPEQLTQPSVEEMKVCFSVWYRLLWRLAKRGMRSIVPPPTMEDFLKITTASKRFMVSSLGYIGLVPRDSEPGGRLIFFKGCRFPCVVRSVAVPNDETLWFELVRDCYVHDFMDGQLGKRTDRKTSGDDMNWEQIILC</sequence>
<evidence type="ECO:0000313" key="2">
    <source>
        <dbReference type="EMBL" id="PTB67231.1"/>
    </source>
</evidence>
<dbReference type="Pfam" id="PF06985">
    <property type="entry name" value="HET"/>
    <property type="match status" value="1"/>
</dbReference>
<feature type="domain" description="Heterokaryon incompatibility" evidence="1">
    <location>
        <begin position="46"/>
        <end position="246"/>
    </location>
</feature>
<dbReference type="PANTHER" id="PTHR24148:SF73">
    <property type="entry name" value="HET DOMAIN PROTEIN (AFU_ORTHOLOGUE AFUA_8G01020)"/>
    <property type="match status" value="1"/>
</dbReference>
<keyword evidence="3" id="KW-1185">Reference proteome</keyword>
<dbReference type="AlphaFoldDB" id="A0A2T4BDB1"/>
<evidence type="ECO:0000313" key="3">
    <source>
        <dbReference type="Proteomes" id="UP000241546"/>
    </source>
</evidence>
<dbReference type="GeneID" id="36598374"/>
<evidence type="ECO:0000259" key="1">
    <source>
        <dbReference type="Pfam" id="PF06985"/>
    </source>
</evidence>
<dbReference type="PANTHER" id="PTHR24148">
    <property type="entry name" value="ANKYRIN REPEAT DOMAIN-CONTAINING PROTEIN 39 HOMOLOG-RELATED"/>
    <property type="match status" value="1"/>
</dbReference>
<dbReference type="Proteomes" id="UP000241546">
    <property type="component" value="Unassembled WGS sequence"/>
</dbReference>
<reference evidence="3" key="1">
    <citation type="submission" date="2016-07" db="EMBL/GenBank/DDBJ databases">
        <title>Multiple horizontal gene transfer events from other fungi enriched the ability of initially mycotrophic Trichoderma (Ascomycota) to feed on dead plant biomass.</title>
        <authorList>
            <consortium name="DOE Joint Genome Institute"/>
            <person name="Atanasova L."/>
            <person name="Chenthamara K."/>
            <person name="Zhang J."/>
            <person name="Grujic M."/>
            <person name="Henrissat B."/>
            <person name="Kuo A."/>
            <person name="Aerts A."/>
            <person name="Salamov A."/>
            <person name="Lipzen A."/>
            <person name="Labutti K."/>
            <person name="Barry K."/>
            <person name="Miao Y."/>
            <person name="Rahimi M.J."/>
            <person name="Shen Q."/>
            <person name="Grigoriev I.V."/>
            <person name="Kubicek C.P."/>
            <person name="Druzhinina I.S."/>
        </authorList>
    </citation>
    <scope>NUCLEOTIDE SEQUENCE [LARGE SCALE GENOMIC DNA]</scope>
    <source>
        <strain evidence="3">TUCIM 6016</strain>
    </source>
</reference>